<comment type="similarity">
    <text evidence="3">Belongs to the FAD-dependent oxidoreductase 2 family. FRD/SDH subfamily.</text>
</comment>
<dbReference type="Pfam" id="PF12831">
    <property type="entry name" value="FAD_oxidored"/>
    <property type="match status" value="1"/>
</dbReference>
<dbReference type="SMART" id="SM00900">
    <property type="entry name" value="FMN_bind"/>
    <property type="match status" value="2"/>
</dbReference>
<keyword evidence="8" id="KW-0560">Oxidoreductase</keyword>
<evidence type="ECO:0000256" key="5">
    <source>
        <dbReference type="ARBA" id="ARBA00015872"/>
    </source>
</evidence>
<dbReference type="Gene3D" id="3.90.700.10">
    <property type="entry name" value="Succinate dehydrogenase/fumarate reductase flavoprotein, catalytic domain"/>
    <property type="match status" value="1"/>
</dbReference>
<comment type="cofactor">
    <cofactor evidence="1">
        <name>FMN</name>
        <dbReference type="ChEBI" id="CHEBI:58210"/>
    </cofactor>
</comment>
<feature type="domain" description="FMN-binding" evidence="10">
    <location>
        <begin position="161"/>
        <end position="235"/>
    </location>
</feature>
<name>A0A7X2NRN2_9FIRM</name>
<keyword evidence="12" id="KW-1185">Reference proteome</keyword>
<dbReference type="Gene3D" id="3.90.1010.20">
    <property type="match status" value="1"/>
</dbReference>
<gene>
    <name evidence="11" type="ORF">FYJ51_04020</name>
</gene>
<evidence type="ECO:0000256" key="1">
    <source>
        <dbReference type="ARBA" id="ARBA00001917"/>
    </source>
</evidence>
<organism evidence="11 12">
    <name type="scientific">Stecheria intestinalis</name>
    <dbReference type="NCBI Taxonomy" id="2606630"/>
    <lineage>
        <taxon>Bacteria</taxon>
        <taxon>Bacillati</taxon>
        <taxon>Bacillota</taxon>
        <taxon>Erysipelotrichia</taxon>
        <taxon>Erysipelotrichales</taxon>
        <taxon>Erysipelotrichaceae</taxon>
        <taxon>Stecheria</taxon>
    </lineage>
</organism>
<dbReference type="GO" id="GO:0010181">
    <property type="term" value="F:FMN binding"/>
    <property type="evidence" value="ECO:0007669"/>
    <property type="project" value="InterPro"/>
</dbReference>
<dbReference type="GO" id="GO:0016020">
    <property type="term" value="C:membrane"/>
    <property type="evidence" value="ECO:0007669"/>
    <property type="project" value="InterPro"/>
</dbReference>
<dbReference type="Gene3D" id="3.50.50.60">
    <property type="entry name" value="FAD/NAD(P)-binding domain"/>
    <property type="match status" value="2"/>
</dbReference>
<dbReference type="InterPro" id="IPR027477">
    <property type="entry name" value="Succ_DH/fumarate_Rdtase_cat_sf"/>
</dbReference>
<sequence length="864" mass="91280">MCTNQYGRKSMKGNKATTTAVCGLFAVAAVLGSLGGCGQGTSSSEAASGKTGTYHGEAQGFGGVVSADVTFDNGKITDVVLTGDSETPTVGGAALDELKNQVLEAGSADIDGVSGATMTSNGVKQAVQAAIDATEEGTAAASASDTALTFNAGTYTGTSEGYNGPVKLDVTFSDSGIDDIQVKTSSETAHVGDVAYDIMFADAKEAGGSGIDSVSGATFTSRAIKAALDDAAQQAGVSDLSAFQKKTVEHTAGDPIDETFDVVVVGGGGAGLAAAAQAVQNGDSVIVVEENAEIGGNTLVSGGQFQSVMPYLVWDPEDPEATEGTWDYNGKTYTKLKATQGQLSVLKTILNWSEEPFDPTYFDTHEYVAGEIDTLSQAGVHQEYLPTLQALKKEIQAYVDYAEPKLAAGDSESDLTLFSTVNLHIFQTYYGGLRRSADGSEWIYGNYDLVSQFINDGQGLKEWLEDQGSLFADDKQLTLIGALWYRENQNLGCDLDGDGVTDATGNWGTYFMPLSNTVMSADGNEIMTRTKAENLIIEEGKVTGVTGTQYDGTPVTLHANKGVVLATGGYAANIQMVVDDNEYWDPEYLTTGIKTTNRSSLQGDGITMGEEAGASVTGMGFPQMMPISWVDNGNLAFGGGQYAVYINPTTGRRFVDESAERDVLSLGEFTNGVEYNGTKGVFLEITNANTAIGVPYPYDKYEKGQVVEISHDDVENRVYYVSSAEDIQKVLDQYGMTASPEDIYDTIRQYDEAYLNDETPSDGIKKSAWNATVGTVDENGEYKLAGELLRIRVMAPSTHHTMGGLVVDTKRHVLNSDGTVIQGLYAAGEVTGGIHAGNRLGGNAIVEVLVSGRTAADAIDEDNK</sequence>
<evidence type="ECO:0000256" key="8">
    <source>
        <dbReference type="ARBA" id="ARBA00023002"/>
    </source>
</evidence>
<dbReference type="PANTHER" id="PTHR43400">
    <property type="entry name" value="FUMARATE REDUCTASE"/>
    <property type="match status" value="1"/>
</dbReference>
<dbReference type="InterPro" id="IPR003953">
    <property type="entry name" value="FAD-dep_OxRdtase_2_FAD-bd"/>
</dbReference>
<reference evidence="11 12" key="1">
    <citation type="submission" date="2019-08" db="EMBL/GenBank/DDBJ databases">
        <title>In-depth cultivation of the pig gut microbiome towards novel bacterial diversity and tailored functional studies.</title>
        <authorList>
            <person name="Wylensek D."/>
            <person name="Hitch T.C.A."/>
            <person name="Clavel T."/>
        </authorList>
    </citation>
    <scope>NUCLEOTIDE SEQUENCE [LARGE SCALE GENOMIC DNA]</scope>
    <source>
        <strain evidence="11 12">Oil+RF-744-GAM-WT-6</strain>
    </source>
</reference>
<keyword evidence="7" id="KW-0274">FAD</keyword>
<dbReference type="GO" id="GO:0033765">
    <property type="term" value="F:steroid dehydrogenase activity, acting on the CH-CH group of donors"/>
    <property type="evidence" value="ECO:0007669"/>
    <property type="project" value="UniProtKB-ARBA"/>
</dbReference>
<accession>A0A7X2NRN2</accession>
<comment type="catalytic activity">
    <reaction evidence="9">
        <text>dihydrourocanate + A = urocanate + AH2</text>
        <dbReference type="Rhea" id="RHEA:36059"/>
        <dbReference type="ChEBI" id="CHEBI:13193"/>
        <dbReference type="ChEBI" id="CHEBI:17499"/>
        <dbReference type="ChEBI" id="CHEBI:27247"/>
        <dbReference type="ChEBI" id="CHEBI:72991"/>
        <dbReference type="EC" id="1.3.99.33"/>
    </reaction>
</comment>
<evidence type="ECO:0000256" key="7">
    <source>
        <dbReference type="ARBA" id="ARBA00022827"/>
    </source>
</evidence>
<dbReference type="Proteomes" id="UP000461880">
    <property type="component" value="Unassembled WGS sequence"/>
</dbReference>
<dbReference type="EC" id="1.3.99.33" evidence="4"/>
<comment type="cofactor">
    <cofactor evidence="2">
        <name>FAD</name>
        <dbReference type="ChEBI" id="CHEBI:57692"/>
    </cofactor>
</comment>
<dbReference type="PANTHER" id="PTHR43400:SF7">
    <property type="entry name" value="FAD-DEPENDENT OXIDOREDUCTASE 2 FAD BINDING DOMAIN-CONTAINING PROTEIN"/>
    <property type="match status" value="1"/>
</dbReference>
<dbReference type="AlphaFoldDB" id="A0A7X2NRN2"/>
<dbReference type="Pfam" id="PF00890">
    <property type="entry name" value="FAD_binding_2"/>
    <property type="match status" value="1"/>
</dbReference>
<dbReference type="Pfam" id="PF04205">
    <property type="entry name" value="FMN_bind"/>
    <property type="match status" value="2"/>
</dbReference>
<evidence type="ECO:0000256" key="6">
    <source>
        <dbReference type="ARBA" id="ARBA00022630"/>
    </source>
</evidence>
<evidence type="ECO:0000313" key="12">
    <source>
        <dbReference type="Proteomes" id="UP000461880"/>
    </source>
</evidence>
<feature type="domain" description="FMN-binding" evidence="10">
    <location>
        <begin position="60"/>
        <end position="134"/>
    </location>
</feature>
<dbReference type="InterPro" id="IPR050315">
    <property type="entry name" value="FAD-oxidoreductase_2"/>
</dbReference>
<dbReference type="InterPro" id="IPR007329">
    <property type="entry name" value="FMN-bd"/>
</dbReference>
<evidence type="ECO:0000259" key="10">
    <source>
        <dbReference type="SMART" id="SM00900"/>
    </source>
</evidence>
<dbReference type="SUPFAM" id="SSF51905">
    <property type="entry name" value="FAD/NAD(P)-binding domain"/>
    <property type="match status" value="1"/>
</dbReference>
<comment type="caution">
    <text evidence="11">The sequence shown here is derived from an EMBL/GenBank/DDBJ whole genome shotgun (WGS) entry which is preliminary data.</text>
</comment>
<evidence type="ECO:0000256" key="4">
    <source>
        <dbReference type="ARBA" id="ARBA00013137"/>
    </source>
</evidence>
<keyword evidence="6" id="KW-0285">Flavoprotein</keyword>
<evidence type="ECO:0000256" key="9">
    <source>
        <dbReference type="ARBA" id="ARBA00049922"/>
    </source>
</evidence>
<proteinExistence type="inferred from homology"/>
<dbReference type="InterPro" id="IPR036188">
    <property type="entry name" value="FAD/NAD-bd_sf"/>
</dbReference>
<evidence type="ECO:0000313" key="11">
    <source>
        <dbReference type="EMBL" id="MSS58066.1"/>
    </source>
</evidence>
<evidence type="ECO:0000256" key="3">
    <source>
        <dbReference type="ARBA" id="ARBA00008040"/>
    </source>
</evidence>
<dbReference type="EMBL" id="VUMN01000006">
    <property type="protein sequence ID" value="MSS58066.1"/>
    <property type="molecule type" value="Genomic_DNA"/>
</dbReference>
<evidence type="ECO:0000256" key="2">
    <source>
        <dbReference type="ARBA" id="ARBA00001974"/>
    </source>
</evidence>
<dbReference type="SUPFAM" id="SSF56425">
    <property type="entry name" value="Succinate dehydrogenase/fumarate reductase flavoprotein, catalytic domain"/>
    <property type="match status" value="1"/>
</dbReference>
<protein>
    <recommendedName>
        <fullName evidence="5">Urocanate reductase</fullName>
        <ecNumber evidence="4">1.3.99.33</ecNumber>
    </recommendedName>
</protein>